<keyword evidence="2" id="KW-0342">GTP-binding</keyword>
<dbReference type="PROSITE" id="PS51420">
    <property type="entry name" value="RHO"/>
    <property type="match status" value="1"/>
</dbReference>
<sequence length="191" mass="21489">MLVGDSGTGKTSFMHQFKDAKFPGSTFISTVGVDYRSKTLPVDGYRVRFQVWDTAGTERYRSITSAYYRDADSILLFYDLTSRQTFSSVRSWLTDIREYGSEDVFIILVANKADLDSERQVSAHEGQRLAQECDIMCFMETSARTGHNVDLCFQTIGRKLLAKQNFQTSGSIAQADSRHQSGHRPASCGYC</sequence>
<dbReference type="NCBIfam" id="TIGR00231">
    <property type="entry name" value="small_GTP"/>
    <property type="match status" value="1"/>
</dbReference>
<reference evidence="5 6" key="1">
    <citation type="submission" date="2017-06" db="EMBL/GenBank/DDBJ databases">
        <title>A platform for efficient transgenesis in Macrostomum lignano, a flatworm model organism for stem cell research.</title>
        <authorList>
            <person name="Berezikov E."/>
        </authorList>
    </citation>
    <scope>NUCLEOTIDE SEQUENCE [LARGE SCALE GENOMIC DNA]</scope>
    <source>
        <strain evidence="5">DV1</strain>
        <tissue evidence="5">Whole organism</tissue>
    </source>
</reference>
<evidence type="ECO:0000256" key="1">
    <source>
        <dbReference type="ARBA" id="ARBA00022741"/>
    </source>
</evidence>
<proteinExistence type="predicted"/>
<evidence type="ECO:0000313" key="6">
    <source>
        <dbReference type="Proteomes" id="UP000215902"/>
    </source>
</evidence>
<keyword evidence="3" id="KW-0449">Lipoprotein</keyword>
<dbReference type="InterPro" id="IPR027417">
    <property type="entry name" value="P-loop_NTPase"/>
</dbReference>
<gene>
    <name evidence="5" type="ORF">BOX15_Mlig024123g3</name>
</gene>
<keyword evidence="6" id="KW-1185">Reference proteome</keyword>
<dbReference type="Gene3D" id="3.40.50.300">
    <property type="entry name" value="P-loop containing nucleotide triphosphate hydrolases"/>
    <property type="match status" value="1"/>
</dbReference>
<dbReference type="FunFam" id="3.40.50.300:FF:001129">
    <property type="entry name" value="ras-related protein Rab-44 isoform X2"/>
    <property type="match status" value="1"/>
</dbReference>
<dbReference type="SMART" id="SM00174">
    <property type="entry name" value="RHO"/>
    <property type="match status" value="1"/>
</dbReference>
<dbReference type="InterPro" id="IPR005225">
    <property type="entry name" value="Small_GTP-bd"/>
</dbReference>
<dbReference type="STRING" id="282301.A0A267DAM2"/>
<dbReference type="GO" id="GO:0005525">
    <property type="term" value="F:GTP binding"/>
    <property type="evidence" value="ECO:0007669"/>
    <property type="project" value="UniProtKB-KW"/>
</dbReference>
<evidence type="ECO:0000256" key="2">
    <source>
        <dbReference type="ARBA" id="ARBA00023134"/>
    </source>
</evidence>
<dbReference type="SMART" id="SM00175">
    <property type="entry name" value="RAB"/>
    <property type="match status" value="1"/>
</dbReference>
<dbReference type="GO" id="GO:0003924">
    <property type="term" value="F:GTPase activity"/>
    <property type="evidence" value="ECO:0007669"/>
    <property type="project" value="InterPro"/>
</dbReference>
<dbReference type="Pfam" id="PF00071">
    <property type="entry name" value="Ras"/>
    <property type="match status" value="1"/>
</dbReference>
<organism evidence="5 6">
    <name type="scientific">Macrostomum lignano</name>
    <dbReference type="NCBI Taxonomy" id="282301"/>
    <lineage>
        <taxon>Eukaryota</taxon>
        <taxon>Metazoa</taxon>
        <taxon>Spiralia</taxon>
        <taxon>Lophotrochozoa</taxon>
        <taxon>Platyhelminthes</taxon>
        <taxon>Rhabditophora</taxon>
        <taxon>Macrostomorpha</taxon>
        <taxon>Macrostomida</taxon>
        <taxon>Macrostomidae</taxon>
        <taxon>Macrostomum</taxon>
    </lineage>
</organism>
<protein>
    <submittedName>
        <fullName evidence="5">Uncharacterized protein</fullName>
    </submittedName>
</protein>
<dbReference type="OrthoDB" id="9989112at2759"/>
<dbReference type="SMART" id="SM00176">
    <property type="entry name" value="RAN"/>
    <property type="match status" value="1"/>
</dbReference>
<dbReference type="SUPFAM" id="SSF52540">
    <property type="entry name" value="P-loop containing nucleoside triphosphate hydrolases"/>
    <property type="match status" value="1"/>
</dbReference>
<dbReference type="AlphaFoldDB" id="A0A267DAM2"/>
<name>A0A267DAM2_9PLAT</name>
<dbReference type="PROSITE" id="PS51419">
    <property type="entry name" value="RAB"/>
    <property type="match status" value="1"/>
</dbReference>
<keyword evidence="1" id="KW-0547">Nucleotide-binding</keyword>
<dbReference type="InterPro" id="IPR001806">
    <property type="entry name" value="Small_GTPase"/>
</dbReference>
<dbReference type="CDD" id="cd00154">
    <property type="entry name" value="Rab"/>
    <property type="match status" value="1"/>
</dbReference>
<accession>A0A267DAM2</accession>
<evidence type="ECO:0000313" key="5">
    <source>
        <dbReference type="EMBL" id="PAA46265.1"/>
    </source>
</evidence>
<dbReference type="PROSITE" id="PS51421">
    <property type="entry name" value="RAS"/>
    <property type="match status" value="1"/>
</dbReference>
<dbReference type="PRINTS" id="PR00449">
    <property type="entry name" value="RASTRNSFRMNG"/>
</dbReference>
<dbReference type="SMART" id="SM00173">
    <property type="entry name" value="RAS"/>
    <property type="match status" value="1"/>
</dbReference>
<dbReference type="PANTHER" id="PTHR47977">
    <property type="entry name" value="RAS-RELATED PROTEIN RAB"/>
    <property type="match status" value="1"/>
</dbReference>
<evidence type="ECO:0000256" key="3">
    <source>
        <dbReference type="ARBA" id="ARBA00023288"/>
    </source>
</evidence>
<evidence type="ECO:0000256" key="4">
    <source>
        <dbReference type="SAM" id="MobiDB-lite"/>
    </source>
</evidence>
<dbReference type="Proteomes" id="UP000215902">
    <property type="component" value="Unassembled WGS sequence"/>
</dbReference>
<comment type="caution">
    <text evidence="5">The sequence shown here is derived from an EMBL/GenBank/DDBJ whole genome shotgun (WGS) entry which is preliminary data.</text>
</comment>
<dbReference type="EMBL" id="NIVC01004960">
    <property type="protein sequence ID" value="PAA46265.1"/>
    <property type="molecule type" value="Genomic_DNA"/>
</dbReference>
<dbReference type="InterPro" id="IPR050227">
    <property type="entry name" value="Rab"/>
</dbReference>
<feature type="region of interest" description="Disordered" evidence="4">
    <location>
        <begin position="172"/>
        <end position="191"/>
    </location>
</feature>